<sequence>MVAVTPGSPQPLLYTIQPRNQVTPELSVVIKFYSCKPGRQSGTQWPERIRLDENLGF</sequence>
<gene>
    <name evidence="1" type="ORF">T4B_6932</name>
</gene>
<organism evidence="1 2">
    <name type="scientific">Trichinella pseudospiralis</name>
    <name type="common">Parasitic roundworm</name>
    <dbReference type="NCBI Taxonomy" id="6337"/>
    <lineage>
        <taxon>Eukaryota</taxon>
        <taxon>Metazoa</taxon>
        <taxon>Ecdysozoa</taxon>
        <taxon>Nematoda</taxon>
        <taxon>Enoplea</taxon>
        <taxon>Dorylaimia</taxon>
        <taxon>Trichinellida</taxon>
        <taxon>Trichinellidae</taxon>
        <taxon>Trichinella</taxon>
    </lineage>
</organism>
<reference evidence="1 2" key="1">
    <citation type="submission" date="2015-01" db="EMBL/GenBank/DDBJ databases">
        <title>Evolution of Trichinella species and genotypes.</title>
        <authorList>
            <person name="Korhonen P.K."/>
            <person name="Edoardo P."/>
            <person name="Giuseppe L.R."/>
            <person name="Gasser R.B."/>
        </authorList>
    </citation>
    <scope>NUCLEOTIDE SEQUENCE [LARGE SCALE GENOMIC DNA]</scope>
    <source>
        <strain evidence="1">ISS588</strain>
    </source>
</reference>
<proteinExistence type="predicted"/>
<evidence type="ECO:0000313" key="2">
    <source>
        <dbReference type="Proteomes" id="UP000054805"/>
    </source>
</evidence>
<comment type="caution">
    <text evidence="1">The sequence shown here is derived from an EMBL/GenBank/DDBJ whole genome shotgun (WGS) entry which is preliminary data.</text>
</comment>
<dbReference type="Proteomes" id="UP000054805">
    <property type="component" value="Unassembled WGS sequence"/>
</dbReference>
<keyword evidence="2" id="KW-1185">Reference proteome</keyword>
<evidence type="ECO:0000313" key="1">
    <source>
        <dbReference type="EMBL" id="KRY97275.1"/>
    </source>
</evidence>
<dbReference type="AlphaFoldDB" id="A0A0V1GG55"/>
<name>A0A0V1GG55_TRIPS</name>
<protein>
    <submittedName>
        <fullName evidence="1">Uncharacterized protein</fullName>
    </submittedName>
</protein>
<accession>A0A0V1GG55</accession>
<dbReference type="EMBL" id="JYDS01002523">
    <property type="protein sequence ID" value="KRY97275.1"/>
    <property type="molecule type" value="Genomic_DNA"/>
</dbReference>